<protein>
    <recommendedName>
        <fullName evidence="1">VOC domain-containing protein</fullName>
    </recommendedName>
</protein>
<keyword evidence="3" id="KW-1185">Reference proteome</keyword>
<comment type="caution">
    <text evidence="2">The sequence shown here is derived from an EMBL/GenBank/DDBJ whole genome shotgun (WGS) entry which is preliminary data.</text>
</comment>
<proteinExistence type="predicted"/>
<dbReference type="EMBL" id="LQPH01000081">
    <property type="protein sequence ID" value="ORW27046.1"/>
    <property type="molecule type" value="Genomic_DNA"/>
</dbReference>
<dbReference type="Proteomes" id="UP000193781">
    <property type="component" value="Unassembled WGS sequence"/>
</dbReference>
<accession>A0A1X1ZTP8</accession>
<dbReference type="InterPro" id="IPR037523">
    <property type="entry name" value="VOC_core"/>
</dbReference>
<dbReference type="STRING" id="244292.ABW17_02145"/>
<sequence length="194" mass="22233">MVTKLAGGMRGVDHVAYPTWKLAETVHFYRDVLGFPLKHCILAPGWGNDPHPDFAHFFFDIGANGTIAFFYYFNTPEYRDPNIPDRINRARHLALAVDTLEELDYYQKRIEDGGYQLRFRIMHELIESIYVWDPNGYGIEISRPLRALQEADTVDTELSIQALVDVTQGPEPTLAKVWERKAELIAEKLGVSHV</sequence>
<name>A0A1X1ZTP8_9MYCO</name>
<dbReference type="PROSITE" id="PS51819">
    <property type="entry name" value="VOC"/>
    <property type="match status" value="1"/>
</dbReference>
<reference evidence="2 3" key="1">
    <citation type="submission" date="2016-01" db="EMBL/GenBank/DDBJ databases">
        <title>The new phylogeny of the genus Mycobacterium.</title>
        <authorList>
            <person name="Tarcisio F."/>
            <person name="Conor M."/>
            <person name="Antonella G."/>
            <person name="Elisabetta G."/>
            <person name="Giulia F.S."/>
            <person name="Sara T."/>
            <person name="Anna F."/>
            <person name="Clotilde B."/>
            <person name="Roberto B."/>
            <person name="Veronica D.S."/>
            <person name="Fabio R."/>
            <person name="Monica P."/>
            <person name="Olivier J."/>
            <person name="Enrico T."/>
            <person name="Nicola S."/>
        </authorList>
    </citation>
    <scope>NUCLEOTIDE SEQUENCE [LARGE SCALE GENOMIC DNA]</scope>
    <source>
        <strain evidence="2 3">DSM 44803</strain>
    </source>
</reference>
<evidence type="ECO:0000313" key="2">
    <source>
        <dbReference type="EMBL" id="ORW27046.1"/>
    </source>
</evidence>
<feature type="domain" description="VOC" evidence="1">
    <location>
        <begin position="11"/>
        <end position="144"/>
    </location>
</feature>
<dbReference type="InterPro" id="IPR004360">
    <property type="entry name" value="Glyas_Fos-R_dOase_dom"/>
</dbReference>
<dbReference type="AlphaFoldDB" id="A0A1X1ZTP8"/>
<dbReference type="Gene3D" id="3.10.180.10">
    <property type="entry name" value="2,3-Dihydroxybiphenyl 1,2-Dioxygenase, domain 1"/>
    <property type="match status" value="1"/>
</dbReference>
<dbReference type="Pfam" id="PF00903">
    <property type="entry name" value="Glyoxalase"/>
    <property type="match status" value="1"/>
</dbReference>
<evidence type="ECO:0000259" key="1">
    <source>
        <dbReference type="PROSITE" id="PS51819"/>
    </source>
</evidence>
<dbReference type="RefSeq" id="WP_052742676.1">
    <property type="nucleotide sequence ID" value="NZ_JACKSS010000099.1"/>
</dbReference>
<dbReference type="CDD" id="cd06587">
    <property type="entry name" value="VOC"/>
    <property type="match status" value="1"/>
</dbReference>
<dbReference type="SUPFAM" id="SSF54593">
    <property type="entry name" value="Glyoxalase/Bleomycin resistance protein/Dihydroxybiphenyl dioxygenase"/>
    <property type="match status" value="1"/>
</dbReference>
<organism evidence="2 3">
    <name type="scientific">Mycobacterium nebraskense</name>
    <dbReference type="NCBI Taxonomy" id="244292"/>
    <lineage>
        <taxon>Bacteria</taxon>
        <taxon>Bacillati</taxon>
        <taxon>Actinomycetota</taxon>
        <taxon>Actinomycetes</taxon>
        <taxon>Mycobacteriales</taxon>
        <taxon>Mycobacteriaceae</taxon>
        <taxon>Mycobacterium</taxon>
    </lineage>
</organism>
<gene>
    <name evidence="2" type="ORF">AWC17_29255</name>
</gene>
<dbReference type="OrthoDB" id="5242400at2"/>
<evidence type="ECO:0000313" key="3">
    <source>
        <dbReference type="Proteomes" id="UP000193781"/>
    </source>
</evidence>
<dbReference type="InterPro" id="IPR029068">
    <property type="entry name" value="Glyas_Bleomycin-R_OHBP_Dase"/>
</dbReference>